<proteinExistence type="predicted"/>
<reference evidence="1" key="2">
    <citation type="submission" date="2018-03" db="EMBL/GenBank/DDBJ databases">
        <title>The Triticum urartu genome reveals the dynamic nature of wheat genome evolution.</title>
        <authorList>
            <person name="Ling H."/>
            <person name="Ma B."/>
            <person name="Shi X."/>
            <person name="Liu H."/>
            <person name="Dong L."/>
            <person name="Sun H."/>
            <person name="Cao Y."/>
            <person name="Gao Q."/>
            <person name="Zheng S."/>
            <person name="Li Y."/>
            <person name="Yu Y."/>
            <person name="Du H."/>
            <person name="Qi M."/>
            <person name="Li Y."/>
            <person name="Yu H."/>
            <person name="Cui Y."/>
            <person name="Wang N."/>
            <person name="Chen C."/>
            <person name="Wu H."/>
            <person name="Zhao Y."/>
            <person name="Zhang J."/>
            <person name="Li Y."/>
            <person name="Zhou W."/>
            <person name="Zhang B."/>
            <person name="Hu W."/>
            <person name="Eijk M."/>
            <person name="Tang J."/>
            <person name="Witsenboer H."/>
            <person name="Zhao S."/>
            <person name="Li Z."/>
            <person name="Zhang A."/>
            <person name="Wang D."/>
            <person name="Liang C."/>
        </authorList>
    </citation>
    <scope>NUCLEOTIDE SEQUENCE [LARGE SCALE GENOMIC DNA]</scope>
    <source>
        <strain evidence="1">cv. G1812</strain>
    </source>
</reference>
<reference evidence="2" key="1">
    <citation type="journal article" date="2013" name="Nature">
        <title>Draft genome of the wheat A-genome progenitor Triticum urartu.</title>
        <authorList>
            <person name="Ling H.Q."/>
            <person name="Zhao S."/>
            <person name="Liu D."/>
            <person name="Wang J."/>
            <person name="Sun H."/>
            <person name="Zhang C."/>
            <person name="Fan H."/>
            <person name="Li D."/>
            <person name="Dong L."/>
            <person name="Tao Y."/>
            <person name="Gao C."/>
            <person name="Wu H."/>
            <person name="Li Y."/>
            <person name="Cui Y."/>
            <person name="Guo X."/>
            <person name="Zheng S."/>
            <person name="Wang B."/>
            <person name="Yu K."/>
            <person name="Liang Q."/>
            <person name="Yang W."/>
            <person name="Lou X."/>
            <person name="Chen J."/>
            <person name="Feng M."/>
            <person name="Jian J."/>
            <person name="Zhang X."/>
            <person name="Luo G."/>
            <person name="Jiang Y."/>
            <person name="Liu J."/>
            <person name="Wang Z."/>
            <person name="Sha Y."/>
            <person name="Zhang B."/>
            <person name="Wu H."/>
            <person name="Tang D."/>
            <person name="Shen Q."/>
            <person name="Xue P."/>
            <person name="Zou S."/>
            <person name="Wang X."/>
            <person name="Liu X."/>
            <person name="Wang F."/>
            <person name="Yang Y."/>
            <person name="An X."/>
            <person name="Dong Z."/>
            <person name="Zhang K."/>
            <person name="Zhang X."/>
            <person name="Luo M.C."/>
            <person name="Dvorak J."/>
            <person name="Tong Y."/>
            <person name="Wang J."/>
            <person name="Yang H."/>
            <person name="Li Z."/>
            <person name="Wang D."/>
            <person name="Zhang A."/>
            <person name="Wang J."/>
        </authorList>
    </citation>
    <scope>NUCLEOTIDE SEQUENCE</scope>
    <source>
        <strain evidence="2">cv. G1812</strain>
    </source>
</reference>
<keyword evidence="2" id="KW-1185">Reference proteome</keyword>
<name>A0A8R7VDD5_TRIUA</name>
<accession>A0A8R7VDD5</accession>
<dbReference type="Gramene" id="TuG1812G0700005464.01.T03">
    <property type="protein sequence ID" value="TuG1812G0700005464.01.T03"/>
    <property type="gene ID" value="TuG1812G0700005464.01"/>
</dbReference>
<dbReference type="EnsemblPlants" id="TuG1812G0700005464.01.T03">
    <property type="protein sequence ID" value="TuG1812G0700005464.01.T03"/>
    <property type="gene ID" value="TuG1812G0700005464.01"/>
</dbReference>
<evidence type="ECO:0000313" key="2">
    <source>
        <dbReference type="Proteomes" id="UP000015106"/>
    </source>
</evidence>
<organism evidence="1 2">
    <name type="scientific">Triticum urartu</name>
    <name type="common">Red wild einkorn</name>
    <name type="synonym">Crithodium urartu</name>
    <dbReference type="NCBI Taxonomy" id="4572"/>
    <lineage>
        <taxon>Eukaryota</taxon>
        <taxon>Viridiplantae</taxon>
        <taxon>Streptophyta</taxon>
        <taxon>Embryophyta</taxon>
        <taxon>Tracheophyta</taxon>
        <taxon>Spermatophyta</taxon>
        <taxon>Magnoliopsida</taxon>
        <taxon>Liliopsida</taxon>
        <taxon>Poales</taxon>
        <taxon>Poaceae</taxon>
        <taxon>BOP clade</taxon>
        <taxon>Pooideae</taxon>
        <taxon>Triticodae</taxon>
        <taxon>Triticeae</taxon>
        <taxon>Triticinae</taxon>
        <taxon>Triticum</taxon>
    </lineage>
</organism>
<dbReference type="Proteomes" id="UP000015106">
    <property type="component" value="Chromosome 7"/>
</dbReference>
<dbReference type="EnsemblPlants" id="TuG1812G0700005464.01.T05">
    <property type="protein sequence ID" value="TuG1812G0700005464.01.T05"/>
    <property type="gene ID" value="TuG1812G0700005464.01"/>
</dbReference>
<sequence length="69" mass="7423">SPGEFYLAHHCRAASPSLPEEKQVQLTEDGMLTTPTEKVGRCGAGNVEVGVADVLRGRLLLYTCLGCYI</sequence>
<evidence type="ECO:0000313" key="1">
    <source>
        <dbReference type="EnsemblPlants" id="TuG1812G0700005464.01.T05"/>
    </source>
</evidence>
<dbReference type="Gramene" id="TuG1812G0700005464.01.T05">
    <property type="protein sequence ID" value="TuG1812G0700005464.01.T05"/>
    <property type="gene ID" value="TuG1812G0700005464.01"/>
</dbReference>
<protein>
    <submittedName>
        <fullName evidence="1">Uncharacterized protein</fullName>
    </submittedName>
</protein>
<dbReference type="AlphaFoldDB" id="A0A8R7VDD5"/>
<reference evidence="1" key="3">
    <citation type="submission" date="2022-06" db="UniProtKB">
        <authorList>
            <consortium name="EnsemblPlants"/>
        </authorList>
    </citation>
    <scope>IDENTIFICATION</scope>
</reference>